<evidence type="ECO:0000313" key="2">
    <source>
        <dbReference type="EMBL" id="GEY98392.1"/>
    </source>
</evidence>
<keyword evidence="1" id="KW-0472">Membrane</keyword>
<evidence type="ECO:0008006" key="3">
    <source>
        <dbReference type="Google" id="ProtNLM"/>
    </source>
</evidence>
<organism evidence="2">
    <name type="scientific">Tanacetum cinerariifolium</name>
    <name type="common">Dalmatian daisy</name>
    <name type="synonym">Chrysanthemum cinerariifolium</name>
    <dbReference type="NCBI Taxonomy" id="118510"/>
    <lineage>
        <taxon>Eukaryota</taxon>
        <taxon>Viridiplantae</taxon>
        <taxon>Streptophyta</taxon>
        <taxon>Embryophyta</taxon>
        <taxon>Tracheophyta</taxon>
        <taxon>Spermatophyta</taxon>
        <taxon>Magnoliopsida</taxon>
        <taxon>eudicotyledons</taxon>
        <taxon>Gunneridae</taxon>
        <taxon>Pentapetalae</taxon>
        <taxon>asterids</taxon>
        <taxon>campanulids</taxon>
        <taxon>Asterales</taxon>
        <taxon>Asteraceae</taxon>
        <taxon>Asteroideae</taxon>
        <taxon>Anthemideae</taxon>
        <taxon>Anthemidinae</taxon>
        <taxon>Tanacetum</taxon>
    </lineage>
</organism>
<comment type="caution">
    <text evidence="2">The sequence shown here is derived from an EMBL/GenBank/DDBJ whole genome shotgun (WGS) entry which is preliminary data.</text>
</comment>
<keyword evidence="1" id="KW-0812">Transmembrane</keyword>
<keyword evidence="1" id="KW-1133">Transmembrane helix</keyword>
<feature type="transmembrane region" description="Helical" evidence="1">
    <location>
        <begin position="553"/>
        <end position="575"/>
    </location>
</feature>
<name>A0A699HZV6_TANCI</name>
<protein>
    <recommendedName>
        <fullName evidence="3">Pre-mRNA splicing Prp18-interacting factor</fullName>
    </recommendedName>
</protein>
<sequence>MNGFRECSSCGAWYTKSCACSKSGFAGKFVRDPNKTPNSSQRPPQDCAKFENQVDGPYGRHCALLQKKLKEVWFKICDEFFLQDFLNTSESSNDDFNVVSAPQEPIVFNQDPGEKYSQSPPQIDNQCCYGCGDPLDGVFCRQCTCESCENGAHIDYNCPPKVQVISNPEPCHNQNVGELPQTLTSFHPRCYSGDENSFALDLTPNFVNDSPNVFHPPSQSPTNSYEFCGNDAYYSHDCPPQVSYTILATGSDEVIKSSVENLVPIPSESEGIPDNACDVPFHGNFPPFDVSKDQFEEFSDSNDDSTFIDDDYFSIDNIDYVEASPPDSELVSLEEAEDDNLHEKLLNINLLIAKIKSLNDNPTPDHVLKPRSPSPIPVKDSDSFLEKFDTSLSYSNNYFPEFETFSNHTEETNSDSTTNHVDYYLPKYDSFLFEIEPDQGKLTSVDMKDNLAEPRVHVHNVLTTHPTLTLDSDFIPSDNSLPESEIFYFDIEEKNSGSTTIHADISLSDLECFNFKSKPDPGELTSIVDFGIRENILFATNVNLPPEEDHSPLFAYVVWIFLSFLTYIVVPLNLLSSGNEDTIFNPDISNHHFPFLLPDVSHRCEIFMKFNVYPKLLNECLMEICLPNFPQRPMNSRIG</sequence>
<proteinExistence type="predicted"/>
<dbReference type="EMBL" id="BKCJ010228948">
    <property type="protein sequence ID" value="GEY98392.1"/>
    <property type="molecule type" value="Genomic_DNA"/>
</dbReference>
<dbReference type="AlphaFoldDB" id="A0A699HZV6"/>
<gene>
    <name evidence="2" type="ORF">Tci_470366</name>
</gene>
<accession>A0A699HZV6</accession>
<reference evidence="2" key="1">
    <citation type="journal article" date="2019" name="Sci. Rep.">
        <title>Draft genome of Tanacetum cinerariifolium, the natural source of mosquito coil.</title>
        <authorList>
            <person name="Yamashiro T."/>
            <person name="Shiraishi A."/>
            <person name="Satake H."/>
            <person name="Nakayama K."/>
        </authorList>
    </citation>
    <scope>NUCLEOTIDE SEQUENCE</scope>
</reference>
<evidence type="ECO:0000256" key="1">
    <source>
        <dbReference type="SAM" id="Phobius"/>
    </source>
</evidence>